<comment type="caution">
    <text evidence="3">The sequence shown here is derived from an EMBL/GenBank/DDBJ whole genome shotgun (WGS) entry which is preliminary data.</text>
</comment>
<evidence type="ECO:0000313" key="3">
    <source>
        <dbReference type="EMBL" id="KAJ7206485.1"/>
    </source>
</evidence>
<keyword evidence="2" id="KW-1133">Transmembrane helix</keyword>
<gene>
    <name evidence="3" type="ORF">GGX14DRAFT_698363</name>
</gene>
<keyword evidence="2" id="KW-0812">Transmembrane</keyword>
<protein>
    <submittedName>
        <fullName evidence="3">Uncharacterized protein</fullName>
    </submittedName>
</protein>
<evidence type="ECO:0000256" key="2">
    <source>
        <dbReference type="SAM" id="Phobius"/>
    </source>
</evidence>
<reference evidence="3" key="1">
    <citation type="submission" date="2023-03" db="EMBL/GenBank/DDBJ databases">
        <title>Massive genome expansion in bonnet fungi (Mycena s.s.) driven by repeated elements and novel gene families across ecological guilds.</title>
        <authorList>
            <consortium name="Lawrence Berkeley National Laboratory"/>
            <person name="Harder C.B."/>
            <person name="Miyauchi S."/>
            <person name="Viragh M."/>
            <person name="Kuo A."/>
            <person name="Thoen E."/>
            <person name="Andreopoulos B."/>
            <person name="Lu D."/>
            <person name="Skrede I."/>
            <person name="Drula E."/>
            <person name="Henrissat B."/>
            <person name="Morin E."/>
            <person name="Kohler A."/>
            <person name="Barry K."/>
            <person name="LaButti K."/>
            <person name="Morin E."/>
            <person name="Salamov A."/>
            <person name="Lipzen A."/>
            <person name="Mereny Z."/>
            <person name="Hegedus B."/>
            <person name="Baldrian P."/>
            <person name="Stursova M."/>
            <person name="Weitz H."/>
            <person name="Taylor A."/>
            <person name="Grigoriev I.V."/>
            <person name="Nagy L.G."/>
            <person name="Martin F."/>
            <person name="Kauserud H."/>
        </authorList>
    </citation>
    <scope>NUCLEOTIDE SEQUENCE</scope>
    <source>
        <strain evidence="3">9144</strain>
    </source>
</reference>
<feature type="compositionally biased region" description="Polar residues" evidence="1">
    <location>
        <begin position="24"/>
        <end position="38"/>
    </location>
</feature>
<organism evidence="3 4">
    <name type="scientific">Mycena pura</name>
    <dbReference type="NCBI Taxonomy" id="153505"/>
    <lineage>
        <taxon>Eukaryota</taxon>
        <taxon>Fungi</taxon>
        <taxon>Dikarya</taxon>
        <taxon>Basidiomycota</taxon>
        <taxon>Agaricomycotina</taxon>
        <taxon>Agaricomycetes</taxon>
        <taxon>Agaricomycetidae</taxon>
        <taxon>Agaricales</taxon>
        <taxon>Marasmiineae</taxon>
        <taxon>Mycenaceae</taxon>
        <taxon>Mycena</taxon>
    </lineage>
</organism>
<feature type="transmembrane region" description="Helical" evidence="2">
    <location>
        <begin position="57"/>
        <end position="81"/>
    </location>
</feature>
<sequence length="666" mass="70711">MNATQYVEDVPQSIDKGKRRAQEPTESTPLLGSSSSTILDDPPPSVARRTLYSKLTAVFLGSLIFTVLACVALALLAWSYASRASHISTDDILNDGLVFQGPDRVDVLSITWSGGIWVRMEARMGFDAGSVIGVNASPDDGLLRNIWKAVGRWGVHTLDRVSVNMSTIDITSQSNPSVVLATIEPSPVVIPLTANPPSDWTWLTPISTPLLIRPTSNTSALFQFVREAWRDGSAAVKADVGSVEVRGGAFSDNSWRSLLHRELSNVRTALRIQIPPIPGIPHTGPVPSLSELITLKSFEIYSTSASIDLNACATLPDPAPATFNLTSPSLPFTILLPTTDEPVPIASVTTEPFTLTHPNITLSMSGTVLPFPGSASPLLSVFLTRYLSGRPNPILVATPLIPDLTVDLDFPAPNPRPHILRNVTIHDMTIKPHGSTFTASGDIYARIVLPAGMDIALHVGRVLPDVLVFDGEVPSGAIFPVLPPAPGKGRKPSPGSPFPDPLPKRAFARIRPDDWLPAQSGPAPSDPDAGDGAAFAVTAKIIDVPLEVLPGRQKEFGDFVSKVIFGSDGAVAGLLGVASVGVEVFGLPTPEGEAGRVMELSGLPFEGRVLVGKKGLRGLLGAVVGGSEGMSETIGRGVDEVKRLLDRYLRRGKQKPQLVRAATDEG</sequence>
<evidence type="ECO:0000256" key="1">
    <source>
        <dbReference type="SAM" id="MobiDB-lite"/>
    </source>
</evidence>
<dbReference type="Proteomes" id="UP001219525">
    <property type="component" value="Unassembled WGS sequence"/>
</dbReference>
<dbReference type="EMBL" id="JARJCW010000039">
    <property type="protein sequence ID" value="KAJ7206485.1"/>
    <property type="molecule type" value="Genomic_DNA"/>
</dbReference>
<name>A0AAD6VBH0_9AGAR</name>
<keyword evidence="4" id="KW-1185">Reference proteome</keyword>
<feature type="region of interest" description="Disordered" evidence="1">
    <location>
        <begin position="483"/>
        <end position="504"/>
    </location>
</feature>
<proteinExistence type="predicted"/>
<evidence type="ECO:0000313" key="4">
    <source>
        <dbReference type="Proteomes" id="UP001219525"/>
    </source>
</evidence>
<accession>A0AAD6VBH0</accession>
<feature type="region of interest" description="Disordered" evidence="1">
    <location>
        <begin position="1"/>
        <end position="42"/>
    </location>
</feature>
<dbReference type="AlphaFoldDB" id="A0AAD6VBH0"/>
<keyword evidence="2" id="KW-0472">Membrane</keyword>